<dbReference type="Proteomes" id="UP000824540">
    <property type="component" value="Unassembled WGS sequence"/>
</dbReference>
<gene>
    <name evidence="8" type="ORF">JZ751_018194</name>
</gene>
<dbReference type="GO" id="GO:0072686">
    <property type="term" value="C:mitotic spindle"/>
    <property type="evidence" value="ECO:0007669"/>
    <property type="project" value="TreeGrafter"/>
</dbReference>
<feature type="coiled-coil region" evidence="5">
    <location>
        <begin position="353"/>
        <end position="380"/>
    </location>
</feature>
<dbReference type="Pfam" id="PF03568">
    <property type="entry name" value="Separin_C"/>
    <property type="match status" value="1"/>
</dbReference>
<evidence type="ECO:0000256" key="4">
    <source>
        <dbReference type="ARBA" id="ARBA00022829"/>
    </source>
</evidence>
<feature type="compositionally biased region" description="Basic residues" evidence="6">
    <location>
        <begin position="1496"/>
        <end position="1505"/>
    </location>
</feature>
<dbReference type="GO" id="GO:0004197">
    <property type="term" value="F:cysteine-type endopeptidase activity"/>
    <property type="evidence" value="ECO:0007669"/>
    <property type="project" value="InterPro"/>
</dbReference>
<dbReference type="GO" id="GO:0005634">
    <property type="term" value="C:nucleus"/>
    <property type="evidence" value="ECO:0007669"/>
    <property type="project" value="InterPro"/>
</dbReference>
<comment type="caution">
    <text evidence="8">The sequence shown here is derived from an EMBL/GenBank/DDBJ whole genome shotgun (WGS) entry which is preliminary data.</text>
</comment>
<keyword evidence="4" id="KW-0159">Chromosome partition</keyword>
<dbReference type="PROSITE" id="PS51700">
    <property type="entry name" value="SEPARIN"/>
    <property type="match status" value="1"/>
</dbReference>
<dbReference type="PANTHER" id="PTHR12792">
    <property type="entry name" value="EXTRA SPINDLE POLES 1-RELATED"/>
    <property type="match status" value="1"/>
</dbReference>
<dbReference type="OrthoDB" id="10255632at2759"/>
<dbReference type="GO" id="GO:0005813">
    <property type="term" value="C:centrosome"/>
    <property type="evidence" value="ECO:0007669"/>
    <property type="project" value="TreeGrafter"/>
</dbReference>
<evidence type="ECO:0000256" key="2">
    <source>
        <dbReference type="ARBA" id="ARBA00012489"/>
    </source>
</evidence>
<dbReference type="SUPFAM" id="SSF48452">
    <property type="entry name" value="TPR-like"/>
    <property type="match status" value="1"/>
</dbReference>
<feature type="compositionally biased region" description="Basic and acidic residues" evidence="6">
    <location>
        <begin position="1326"/>
        <end position="1340"/>
    </location>
</feature>
<feature type="compositionally biased region" description="Low complexity" evidence="6">
    <location>
        <begin position="1475"/>
        <end position="1484"/>
    </location>
</feature>
<keyword evidence="3" id="KW-0378">Hydrolase</keyword>
<dbReference type="GO" id="GO:0006508">
    <property type="term" value="P:proteolysis"/>
    <property type="evidence" value="ECO:0007669"/>
    <property type="project" value="InterPro"/>
</dbReference>
<dbReference type="GO" id="GO:0051307">
    <property type="term" value="P:meiotic chromosome separation"/>
    <property type="evidence" value="ECO:0007669"/>
    <property type="project" value="TreeGrafter"/>
</dbReference>
<evidence type="ECO:0000313" key="9">
    <source>
        <dbReference type="Proteomes" id="UP000824540"/>
    </source>
</evidence>
<evidence type="ECO:0000256" key="1">
    <source>
        <dbReference type="ARBA" id="ARBA00000451"/>
    </source>
</evidence>
<dbReference type="InterPro" id="IPR011990">
    <property type="entry name" value="TPR-like_helical_dom_sf"/>
</dbReference>
<dbReference type="EMBL" id="JAFBMS010000004">
    <property type="protein sequence ID" value="KAG9353524.1"/>
    <property type="molecule type" value="Genomic_DNA"/>
</dbReference>
<evidence type="ECO:0000313" key="8">
    <source>
        <dbReference type="EMBL" id="KAG9353524.1"/>
    </source>
</evidence>
<evidence type="ECO:0000256" key="3">
    <source>
        <dbReference type="ARBA" id="ARBA00022801"/>
    </source>
</evidence>
<feature type="region of interest" description="Disordered" evidence="6">
    <location>
        <begin position="1399"/>
        <end position="1590"/>
    </location>
</feature>
<dbReference type="InterPro" id="IPR005314">
    <property type="entry name" value="Peptidase_C50"/>
</dbReference>
<organism evidence="8 9">
    <name type="scientific">Albula glossodonta</name>
    <name type="common">roundjaw bonefish</name>
    <dbReference type="NCBI Taxonomy" id="121402"/>
    <lineage>
        <taxon>Eukaryota</taxon>
        <taxon>Metazoa</taxon>
        <taxon>Chordata</taxon>
        <taxon>Craniata</taxon>
        <taxon>Vertebrata</taxon>
        <taxon>Euteleostomi</taxon>
        <taxon>Actinopterygii</taxon>
        <taxon>Neopterygii</taxon>
        <taxon>Teleostei</taxon>
        <taxon>Albuliformes</taxon>
        <taxon>Albulidae</taxon>
        <taxon>Albula</taxon>
    </lineage>
</organism>
<feature type="compositionally biased region" description="Basic and acidic residues" evidence="6">
    <location>
        <begin position="1300"/>
        <end position="1319"/>
    </location>
</feature>
<keyword evidence="9" id="KW-1185">Reference proteome</keyword>
<reference evidence="8" key="1">
    <citation type="thesis" date="2021" institute="BYU ScholarsArchive" country="Provo, UT, USA">
        <title>Applications of and Algorithms for Genome Assembly and Genomic Analyses with an Emphasis on Marine Teleosts.</title>
        <authorList>
            <person name="Pickett B.D."/>
        </authorList>
    </citation>
    <scope>NUCLEOTIDE SEQUENCE</scope>
    <source>
        <strain evidence="8">HI-2016</strain>
    </source>
</reference>
<evidence type="ECO:0000259" key="7">
    <source>
        <dbReference type="PROSITE" id="PS51700"/>
    </source>
</evidence>
<evidence type="ECO:0000256" key="5">
    <source>
        <dbReference type="SAM" id="Coils"/>
    </source>
</evidence>
<sequence length="2179" mass="239802">MKCLKVQDYFRRTTSPDETRVLREELENYVKNGPGLEGRTLCDRVIRACNQQLGAGTLDTEHLENLMGLVDVALHGYESISAPVLQSDHFYMVKILFHILKKAASIGSHKWCEVLANLLYDRLVNAPTTEDCELLARTCFTVLWGELAASGGGGSLLSPTCRISRQFQALRFLLLQGGDPQGHPKVIMYAMDAMSKYVKSCGVLKEDSAHHLLEQIRHHLLGPLQQSGCQGGPVLCDLVLCLSKHLCKASQWDLALELLAHDTDWLRGSPCSRMALNLARGAIYIHRAPAEHETTLTECARTLGPLSTPPVLHLQQQERHTLLLACQMVTWVLELSQPTALRGRTLLAWLSFLEEYQQLLQKHIQESAELQMEQRNYLQQTLCYSLQQCFNNAYDSLSASQLEDRETMDKVLLHCRTMAAKLLREQRKLQADGSVFTKAVSAVSTLVCGLYNHKLYEEAFSLGEILCREIQKNRHPSLPVEKLNRAFMLVVQSSRRAGQLDRALDWVVHWLRALGGHLLGHMTEPVSLWAKTKVDAARGGQEDTRLRTLRDGFGQEAPSDEMMIHLLEEELRAYREVAGDTAQERYNTLCDLLDLCPEGGPCTLSRALYLCEMAQVICFQDFSEQTDGSAVDFVQEALRLMEDEKETEANSARLKDQKAQALLWVYICNLEKNLQQAIEREQRLAEAQDRAAASLEPLGTNDLDYEDKQKRQDCQQVYESLRFNLSAENKQIQSLDGALEQWKALLAGLVAGATVPAVRSTKQTISSLKLMGALYKLMGKPLQALESYQLAVGLSQAVGDSQSCAASLCQAVQLLLELGAPERAQVQLEQAEQLLQPRAQSKTAEGPTPLDTLAVLLRAQLCYHTGQVEVGASLLFQVLKEVGDHRQSKSWYLLRAKAVQTASAYLTLDMSVLPHNLRQSIAQHGLKDADSALYEGLKLLCSLLVTVVGNGFYGASSAGTDTRFVDQGENLQLKWQLLWEVLSCSQKVVVVRSHCGAVHEARAQCLEALKLATKLQTLSLCAELLVVKAELELQRGEEEQSEMDLEQVKGLLDLCTDFTSKEEKVEVKLKPRKGCPAKKGVLASSAEEEDYSGFLSTRPFPRAAVQSATEWAQSASPPLKAKVQSVLVALGHPRHCACLCCSDPMLARVAVRWAAVRAELTCRAQQGGSERRGHRFFLVALSRSEAATASLATRLGKLQPGGKEKDPAPPSFLRDLTARVYLRMVLCSLRLQSHKPTAIWEFLEAGLEFVRKQRCPELAPVHAGLQTAKALVSILTLASKLGCRPDELFSPLWAWTPSAKPRDTTKPLHLEKKTKELEPHSTQQTTKDKNSEIPSHETKKANGRPTASTVPKIRVTFPSIKTKAARATTAAKALKANSTPQDEASVFDFGDDVPQIAVRSHSPGTTHTPVGKGRLAAPSRRTAAKPGSKLQFQVYDESSPTQVKPRQVPAAPKRSKRSRFKVEFSDESDIETSTPAPARTAAAPKPNPEPSSPRAGPKRNGRAKRGAALLLQPVPRPSVEEKAPPQQSLRRGRSKKPSQLTGPQATDEPETMRSVEEDEEEELQMETSTEHLRTSDTEEAAPGAPRSDPDREFEVLRREPLDLEHLSQGSHFSILPHPPVYPSDGPGCSSQEEVRSLLRSALLPLLHFPPPGLCTQLCGLLALSIGHSDPLTTSMLHAQSLGLASRHHMARHLAARLGKLKKAAASDLAAKLSSLSLDDPSRSGGLQQRLARLESIFSFSSLDAAGFPHQHAQHFSQQLQNIPPGVTVCLLSVVSEQLGEVGNTILLSRLQCGAPPITVRIPTAQHQCPVSISAVLQEMDSVQKQQKVVSSVADKAEWWEGRKDLDHRMEMMLEEMAEILGVWQALLLPLSSDPRLSLQAKALLKSLTEEGAQVTEEMLKAVLSASPLLSPQHLSSLASGLCPGAAESSLATLQEAVLALKDCAEPRGHVILVLDKYLQKLPWENISCLRPHTVTRMPSLHFLLGHCALRELDPESVLNQGVNPQEVFYVLNPDANLKDTEERFREWFTSESAWQGVCGAAPSPDQIQQAVTTKDLYIYVGHGAGARFLNSQKLLKQELHAAALLFGCSSAALAIHGELEGTGVILNYLMAGCPLVLGNLWDVTDRDIDRFTKALLQSWFSAGCGAGLLDHMASSRQATYLKHLIGAAPVVYGLPVSLK</sequence>
<proteinExistence type="predicted"/>
<comment type="catalytic activity">
    <reaction evidence="1">
        <text>All bonds known to be hydrolyzed by this endopeptidase have arginine in P1 and an acidic residue in P4. P6 is often occupied by an acidic residue or by a hydroxy-amino-acid residue, the phosphorylation of which enhances cleavage.</text>
        <dbReference type="EC" id="3.4.22.49"/>
    </reaction>
</comment>
<name>A0A8T2PQ95_9TELE</name>
<dbReference type="GO" id="GO:0005737">
    <property type="term" value="C:cytoplasm"/>
    <property type="evidence" value="ECO:0007669"/>
    <property type="project" value="TreeGrafter"/>
</dbReference>
<evidence type="ECO:0000256" key="6">
    <source>
        <dbReference type="SAM" id="MobiDB-lite"/>
    </source>
</evidence>
<dbReference type="InterPro" id="IPR030397">
    <property type="entry name" value="SEPARIN_core_dom"/>
</dbReference>
<protein>
    <recommendedName>
        <fullName evidence="2">separase</fullName>
        <ecNumber evidence="2">3.4.22.49</ecNumber>
    </recommendedName>
</protein>
<feature type="domain" description="Peptidase C50" evidence="7">
    <location>
        <begin position="2004"/>
        <end position="2099"/>
    </location>
</feature>
<dbReference type="EC" id="3.4.22.49" evidence="2"/>
<dbReference type="PANTHER" id="PTHR12792:SF0">
    <property type="entry name" value="SEPARIN"/>
    <property type="match status" value="1"/>
</dbReference>
<dbReference type="Gene3D" id="1.25.40.10">
    <property type="entry name" value="Tetratricopeptide repeat domain"/>
    <property type="match status" value="1"/>
</dbReference>
<feature type="region of interest" description="Disordered" evidence="6">
    <location>
        <begin position="1300"/>
        <end position="1349"/>
    </location>
</feature>
<keyword evidence="5" id="KW-0175">Coiled coil</keyword>
<accession>A0A8T2PQ95</accession>